<comment type="similarity">
    <text evidence="1">Belongs to the N(4)/N(6)-methyltransferase family.</text>
</comment>
<evidence type="ECO:0000256" key="1">
    <source>
        <dbReference type="ARBA" id="ARBA00006594"/>
    </source>
</evidence>
<evidence type="ECO:0000313" key="6">
    <source>
        <dbReference type="Proteomes" id="UP000322454"/>
    </source>
</evidence>
<accession>A0A520XDF2</accession>
<dbReference type="Gene3D" id="3.40.50.150">
    <property type="entry name" value="Vaccinia Virus protein VP39"/>
    <property type="match status" value="1"/>
</dbReference>
<comment type="caution">
    <text evidence="5">The sequence shown here is derived from an EMBL/GenBank/DDBJ whole genome shotgun (WGS) entry which is preliminary data.</text>
</comment>
<dbReference type="InterPro" id="IPR029063">
    <property type="entry name" value="SAM-dependent_MTases_sf"/>
</dbReference>
<evidence type="ECO:0000259" key="4">
    <source>
        <dbReference type="Pfam" id="PF01555"/>
    </source>
</evidence>
<dbReference type="PANTHER" id="PTHR13370:SF24">
    <property type="entry name" value="TYPE III RESTRICTION-MODIFICATION ENZYME STYLTI MOD SUBUNIT"/>
    <property type="match status" value="1"/>
</dbReference>
<protein>
    <submittedName>
        <fullName evidence="5">Site-specific DNA-methyltransferase</fullName>
    </submittedName>
</protein>
<feature type="domain" description="DNA methylase N-4/N-6" evidence="4">
    <location>
        <begin position="84"/>
        <end position="346"/>
    </location>
</feature>
<dbReference type="InterPro" id="IPR001091">
    <property type="entry name" value="RM_Methyltransferase"/>
</dbReference>
<dbReference type="Pfam" id="PF01555">
    <property type="entry name" value="N6_N4_Mtase"/>
    <property type="match status" value="1"/>
</dbReference>
<dbReference type="SUPFAM" id="SSF53335">
    <property type="entry name" value="S-adenosyl-L-methionine-dependent methyltransferases"/>
    <property type="match status" value="1"/>
</dbReference>
<proteinExistence type="inferred from homology"/>
<dbReference type="PROSITE" id="PS00092">
    <property type="entry name" value="N6_MTASE"/>
    <property type="match status" value="1"/>
</dbReference>
<evidence type="ECO:0000313" key="5">
    <source>
        <dbReference type="EMBL" id="RZV39156.1"/>
    </source>
</evidence>
<reference evidence="5 6" key="1">
    <citation type="submission" date="2019-01" db="EMBL/GenBank/DDBJ databases">
        <title>Insights into ecological role of a new deltaproteobacterial order Candidatus Sinidesulfobacterales (Sva0485) by metagenomics and metatranscriptomics.</title>
        <authorList>
            <person name="Tan S."/>
            <person name="Liu J."/>
            <person name="Fang Y."/>
            <person name="Hedlund B."/>
            <person name="Lian Z.-H."/>
            <person name="Huang L.-Y."/>
            <person name="Li J.-T."/>
            <person name="Huang L.-N."/>
            <person name="Li W.-J."/>
            <person name="Jiang H.-C."/>
            <person name="Dong H.-L."/>
            <person name="Shu W.-S."/>
        </authorList>
    </citation>
    <scope>NUCLEOTIDE SEQUENCE [LARGE SCALE GENOMIC DNA]</scope>
    <source>
        <strain evidence="5">AP4</strain>
    </source>
</reference>
<keyword evidence="2" id="KW-0489">Methyltransferase</keyword>
<gene>
    <name evidence="5" type="ORF">EVJ48_05435</name>
</gene>
<evidence type="ECO:0000256" key="3">
    <source>
        <dbReference type="ARBA" id="ARBA00022679"/>
    </source>
</evidence>
<organism evidence="5 6">
    <name type="scientific">Candidatus Acidulodesulfobacterium acidiphilum</name>
    <dbReference type="NCBI Taxonomy" id="2597224"/>
    <lineage>
        <taxon>Bacteria</taxon>
        <taxon>Deltaproteobacteria</taxon>
        <taxon>Candidatus Acidulodesulfobacterales</taxon>
        <taxon>Candidatus Acidulodesulfobacterium</taxon>
    </lineage>
</organism>
<sequence length="611" mass="72016">MSEQLKIQAPKGRPMFYWVGKKPIQTVKGFPAQLIEFHNPKNDIKPVDSPDYKELEKNWYNLLFEGDNEEVLATLLENGYRSKIDLIYIDPPYASNRDYLRKVKLKGFKGNEIEEDEAPLLQQIMYEDIWKRDEYFQWIYERLILMKELLSDSGSIYVHLDYRMVHYVKLIMDEIFGEENFRNEIIWNKGFRGTESKNIYQHAHDVILWYSKSKNYVWNDVWQPYRDTDMNRYNKIDEEGNKYAQIKRRKTDGTIYYGKTYPKTEGKRIDDVINHVAIMASTSGERTGFETQKPEDLLEIFIKASTNFDDLILDCFIGSGTTVRVAQKLGRRWIGCDINKGAIQLTAQGISKIIREQLEKDKNLKLIQDNKVKIYSSFANYKVNDYEFKQFQSEAKELAVKHLEIEKMGTDNFFEGKLGKRLVKIIDFNHPLNLIDLENIKDELKKRDNEERNITIVTYGQEINTYLWIEEWNKRMPVNKIEVVNLKTNKETGGFLIYEPPQADIEIKRINKNKAKIKINDFISPTVIKRFNLAKTLLDKDMPDFRSMIEYVAVDVNYNEKFFQTIYIDIPEKQKDLIKADYDIDIQNKKIKIAVKIVDVLGGELLVSKEI</sequence>
<dbReference type="GO" id="GO:0032259">
    <property type="term" value="P:methylation"/>
    <property type="evidence" value="ECO:0007669"/>
    <property type="project" value="UniProtKB-KW"/>
</dbReference>
<dbReference type="AlphaFoldDB" id="A0A520XDF2"/>
<dbReference type="PANTHER" id="PTHR13370">
    <property type="entry name" value="RNA METHYLASE-RELATED"/>
    <property type="match status" value="1"/>
</dbReference>
<dbReference type="GO" id="GO:0008170">
    <property type="term" value="F:N-methyltransferase activity"/>
    <property type="evidence" value="ECO:0007669"/>
    <property type="project" value="InterPro"/>
</dbReference>
<name>A0A520XDF2_9DELT</name>
<dbReference type="GO" id="GO:0003677">
    <property type="term" value="F:DNA binding"/>
    <property type="evidence" value="ECO:0007669"/>
    <property type="project" value="InterPro"/>
</dbReference>
<dbReference type="InterPro" id="IPR002941">
    <property type="entry name" value="DNA_methylase_N4/N6"/>
</dbReference>
<dbReference type="EMBL" id="SHMQ01000012">
    <property type="protein sequence ID" value="RZV39156.1"/>
    <property type="molecule type" value="Genomic_DNA"/>
</dbReference>
<dbReference type="InterPro" id="IPR002052">
    <property type="entry name" value="DNA_methylase_N6_adenine_CS"/>
</dbReference>
<dbReference type="GO" id="GO:0005737">
    <property type="term" value="C:cytoplasm"/>
    <property type="evidence" value="ECO:0007669"/>
    <property type="project" value="TreeGrafter"/>
</dbReference>
<keyword evidence="3" id="KW-0808">Transferase</keyword>
<evidence type="ECO:0000256" key="2">
    <source>
        <dbReference type="ARBA" id="ARBA00022603"/>
    </source>
</evidence>
<dbReference type="PRINTS" id="PR00508">
    <property type="entry name" value="S21N4MTFRASE"/>
</dbReference>
<dbReference type="Proteomes" id="UP000322454">
    <property type="component" value="Unassembled WGS sequence"/>
</dbReference>